<dbReference type="GO" id="GO:0009507">
    <property type="term" value="C:chloroplast"/>
    <property type="evidence" value="ECO:0007669"/>
    <property type="project" value="InterPro"/>
</dbReference>
<evidence type="ECO:0000313" key="2">
    <source>
        <dbReference type="EMBL" id="KAG9440001.1"/>
    </source>
</evidence>
<proteinExistence type="predicted"/>
<dbReference type="EMBL" id="JAINDJ010000008">
    <property type="protein sequence ID" value="KAG9440001.1"/>
    <property type="molecule type" value="Genomic_DNA"/>
</dbReference>
<sequence length="105" mass="11583">MSISSLTISRAVVPSRAPHFETSRFCPPSGKPQGLVVECSSRPQKKGTKHHMKTRPKKTQPWDIRRKPAVYAPLPPLPPDWTVLESSQEVKDGFVAAPAVAVQED</sequence>
<evidence type="ECO:0000256" key="1">
    <source>
        <dbReference type="SAM" id="MobiDB-lite"/>
    </source>
</evidence>
<protein>
    <recommendedName>
        <fullName evidence="4">50S ribosomal protein 6, chloroplastic</fullName>
    </recommendedName>
</protein>
<dbReference type="Pfam" id="PF17257">
    <property type="entry name" value="DUF5323"/>
    <property type="match status" value="1"/>
</dbReference>
<dbReference type="InterPro" id="IPR020526">
    <property type="entry name" value="Ribosomal_cL38"/>
</dbReference>
<dbReference type="GO" id="GO:0003735">
    <property type="term" value="F:structural constituent of ribosome"/>
    <property type="evidence" value="ECO:0007669"/>
    <property type="project" value="InterPro"/>
</dbReference>
<accession>A0AAV7DUV6</accession>
<dbReference type="GO" id="GO:0005840">
    <property type="term" value="C:ribosome"/>
    <property type="evidence" value="ECO:0007669"/>
    <property type="project" value="InterPro"/>
</dbReference>
<dbReference type="GO" id="GO:0019843">
    <property type="term" value="F:rRNA binding"/>
    <property type="evidence" value="ECO:0007669"/>
    <property type="project" value="InterPro"/>
</dbReference>
<dbReference type="PANTHER" id="PTHR36798">
    <property type="entry name" value="50S RIBOSOMAL PROTEIN 6, CHLOROPLASTIC"/>
    <property type="match status" value="1"/>
</dbReference>
<gene>
    <name evidence="2" type="ORF">H6P81_020166</name>
</gene>
<dbReference type="Proteomes" id="UP000825729">
    <property type="component" value="Unassembled WGS sequence"/>
</dbReference>
<evidence type="ECO:0000313" key="3">
    <source>
        <dbReference type="Proteomes" id="UP000825729"/>
    </source>
</evidence>
<keyword evidence="3" id="KW-1185">Reference proteome</keyword>
<feature type="compositionally biased region" description="Basic residues" evidence="1">
    <location>
        <begin position="43"/>
        <end position="58"/>
    </location>
</feature>
<comment type="caution">
    <text evidence="2">The sequence shown here is derived from an EMBL/GenBank/DDBJ whole genome shotgun (WGS) entry which is preliminary data.</text>
</comment>
<dbReference type="AlphaFoldDB" id="A0AAV7DUV6"/>
<organism evidence="2 3">
    <name type="scientific">Aristolochia fimbriata</name>
    <name type="common">White veined hardy Dutchman's pipe vine</name>
    <dbReference type="NCBI Taxonomy" id="158543"/>
    <lineage>
        <taxon>Eukaryota</taxon>
        <taxon>Viridiplantae</taxon>
        <taxon>Streptophyta</taxon>
        <taxon>Embryophyta</taxon>
        <taxon>Tracheophyta</taxon>
        <taxon>Spermatophyta</taxon>
        <taxon>Magnoliopsida</taxon>
        <taxon>Magnoliidae</taxon>
        <taxon>Piperales</taxon>
        <taxon>Aristolochiaceae</taxon>
        <taxon>Aristolochia</taxon>
    </lineage>
</organism>
<evidence type="ECO:0008006" key="4">
    <source>
        <dbReference type="Google" id="ProtNLM"/>
    </source>
</evidence>
<name>A0AAV7DUV6_ARIFI</name>
<dbReference type="GO" id="GO:0006412">
    <property type="term" value="P:translation"/>
    <property type="evidence" value="ECO:0007669"/>
    <property type="project" value="InterPro"/>
</dbReference>
<reference evidence="2 3" key="1">
    <citation type="submission" date="2021-07" db="EMBL/GenBank/DDBJ databases">
        <title>The Aristolochia fimbriata genome: insights into angiosperm evolution, floral development and chemical biosynthesis.</title>
        <authorList>
            <person name="Jiao Y."/>
        </authorList>
    </citation>
    <scope>NUCLEOTIDE SEQUENCE [LARGE SCALE GENOMIC DNA]</scope>
    <source>
        <strain evidence="2">IBCAS-2021</strain>
        <tissue evidence="2">Leaf</tissue>
    </source>
</reference>
<feature type="region of interest" description="Disordered" evidence="1">
    <location>
        <begin position="20"/>
        <end position="67"/>
    </location>
</feature>
<dbReference type="PANTHER" id="PTHR36798:SF2">
    <property type="entry name" value="LARGE RIBOSOMAL SUBUNIT PROTEIN CL38"/>
    <property type="match status" value="1"/>
</dbReference>